<reference evidence="1" key="2">
    <citation type="submission" date="2015-07" db="EMBL/GenBank/DDBJ databases">
        <authorList>
            <person name="Noorani M."/>
        </authorList>
    </citation>
    <scope>NUCLEOTIDE SEQUENCE</scope>
    <source>
        <strain evidence="1">Yugu1</strain>
    </source>
</reference>
<organism evidence="1">
    <name type="scientific">Setaria italica</name>
    <name type="common">Foxtail millet</name>
    <name type="synonym">Panicum italicum</name>
    <dbReference type="NCBI Taxonomy" id="4555"/>
    <lineage>
        <taxon>Eukaryota</taxon>
        <taxon>Viridiplantae</taxon>
        <taxon>Streptophyta</taxon>
        <taxon>Embryophyta</taxon>
        <taxon>Tracheophyta</taxon>
        <taxon>Spermatophyta</taxon>
        <taxon>Magnoliopsida</taxon>
        <taxon>Liliopsida</taxon>
        <taxon>Poales</taxon>
        <taxon>Poaceae</taxon>
        <taxon>PACMAD clade</taxon>
        <taxon>Panicoideae</taxon>
        <taxon>Panicodae</taxon>
        <taxon>Paniceae</taxon>
        <taxon>Cenchrinae</taxon>
        <taxon>Setaria</taxon>
    </lineage>
</organism>
<name>A0A368PG17_SETIT</name>
<gene>
    <name evidence="1" type="ORF">SETIT_1G013000v2</name>
</gene>
<accession>A0A368PG17</accession>
<evidence type="ECO:0000313" key="1">
    <source>
        <dbReference type="EMBL" id="RCV04599.1"/>
    </source>
</evidence>
<protein>
    <submittedName>
        <fullName evidence="1">Uncharacterized protein</fullName>
    </submittedName>
</protein>
<dbReference type="AlphaFoldDB" id="A0A368PG17"/>
<dbReference type="EMBL" id="CM003528">
    <property type="protein sequence ID" value="RCV04599.1"/>
    <property type="molecule type" value="Genomic_DNA"/>
</dbReference>
<sequence>MMASAPNRQRSASYYCLLGFARLELSMVPRVYTAKGQCAVRNGRAAARVATREAPGGMRGQEGWGARVALVIGNRIQPLLVLEARLDELSTAVAQRSGVWV</sequence>
<reference evidence="1" key="1">
    <citation type="journal article" date="2012" name="Nat. Biotechnol.">
        <title>Reference genome sequence of the model plant Setaria.</title>
        <authorList>
            <person name="Bennetzen J.L."/>
            <person name="Schmutz J."/>
            <person name="Wang H."/>
            <person name="Percifield R."/>
            <person name="Hawkins J."/>
            <person name="Pontaroli A.C."/>
            <person name="Estep M."/>
            <person name="Feng L."/>
            <person name="Vaughn J.N."/>
            <person name="Grimwood J."/>
            <person name="Jenkins J."/>
            <person name="Barry K."/>
            <person name="Lindquist E."/>
            <person name="Hellsten U."/>
            <person name="Deshpande S."/>
            <person name="Wang X."/>
            <person name="Wu X."/>
            <person name="Mitros T."/>
            <person name="Triplett J."/>
            <person name="Yang X."/>
            <person name="Ye C.Y."/>
            <person name="Mauro-Herrera M."/>
            <person name="Wang L."/>
            <person name="Li P."/>
            <person name="Sharma M."/>
            <person name="Sharma R."/>
            <person name="Ronald P.C."/>
            <person name="Panaud O."/>
            <person name="Kellogg E.A."/>
            <person name="Brutnell T.P."/>
            <person name="Doust A.N."/>
            <person name="Tuskan G.A."/>
            <person name="Rokhsar D."/>
            <person name="Devos K.M."/>
        </authorList>
    </citation>
    <scope>NUCLEOTIDE SEQUENCE [LARGE SCALE GENOMIC DNA]</scope>
    <source>
        <strain evidence="1">Yugu1</strain>
    </source>
</reference>
<proteinExistence type="predicted"/>